<feature type="region of interest" description="Disordered" evidence="8">
    <location>
        <begin position="388"/>
        <end position="443"/>
    </location>
</feature>
<evidence type="ECO:0000256" key="3">
    <source>
        <dbReference type="ARBA" id="ARBA00022490"/>
    </source>
</evidence>
<feature type="compositionally biased region" description="Low complexity" evidence="8">
    <location>
        <begin position="429"/>
        <end position="443"/>
    </location>
</feature>
<evidence type="ECO:0000256" key="4">
    <source>
        <dbReference type="ARBA" id="ARBA00022701"/>
    </source>
</evidence>
<evidence type="ECO:0000256" key="7">
    <source>
        <dbReference type="SAM" id="Coils"/>
    </source>
</evidence>
<keyword evidence="5 7" id="KW-0175">Coiled coil</keyword>
<feature type="coiled-coil region" evidence="7">
    <location>
        <begin position="179"/>
        <end position="206"/>
    </location>
</feature>
<feature type="compositionally biased region" description="Polar residues" evidence="8">
    <location>
        <begin position="473"/>
        <end position="482"/>
    </location>
</feature>
<evidence type="ECO:0000256" key="2">
    <source>
        <dbReference type="ARBA" id="ARBA00008825"/>
    </source>
</evidence>
<sequence>MADAPGDGHATVAPAIETDAPSHNAVMATVTPTVAVSGSFKEGKSSSRRRPSRRPSFDGDDFLNLLHGSDPVKVELNRLENEVRDKERELAEAQAEIRALRFSERLREKAVEELTEDLAKVEGKLKLTENLLESKNLEIKKINEEKKASMAAQFAAEATLRRVHAAQKDDDMPPIEAILAPLEAELKLARQEIAKLQDDNKALDRLTKSKEAALLDAERTVQSALAKASMVDDLQNKNQELMKQIEICQEENKILDKMHRQKVSEVEKLTQTVRELEEAVLAGGAAANAVRDYQRKMQEMNEERKTLDRELARAKVTANRVATVVANEWKDANDKVMPVKQWLEERRVLQGEMQQLRDKLAISERAARSEAQLKEKFQLRLKVLEDSLRGTSTNGNRSTPEGRSISNGRRQSLGGVDAMSKANGFLPKRSPTLQSRSSLTSSASMMLRHAKGVSKSFDGGTRSLDRGKIMLNGASQNYTPTKSCEEPKDSEVQDTPKENPDEKPNERPAADKEDSVPGVLYDLLQKEVIALRKAALEKDQSLKDKDDAIEMLAKKVETLTKAMEVEAKKMRREVAAMEKEVAAIRMEKEQENRAKRFANTKGTVSTSQLLAGRAATRGGLTRSTQ</sequence>
<reference evidence="9" key="2">
    <citation type="submission" date="2020-07" db="EMBL/GenBank/DDBJ databases">
        <authorList>
            <person name="Vera ALvarez R."/>
            <person name="Arias-Moreno D.M."/>
            <person name="Jimenez-Jacinto V."/>
            <person name="Jimenez-Bremont J.F."/>
            <person name="Swaminathan K."/>
            <person name="Moose S.P."/>
            <person name="Guerrero-Gonzalez M.L."/>
            <person name="Marino-Ramirez L."/>
            <person name="Landsman D."/>
            <person name="Rodriguez-Kessler M."/>
            <person name="Delgado-Sanchez P."/>
        </authorList>
    </citation>
    <scope>NUCLEOTIDE SEQUENCE</scope>
    <source>
        <tissue evidence="9">Cladode</tissue>
    </source>
</reference>
<reference evidence="9" key="1">
    <citation type="journal article" date="2013" name="J. Plant Res.">
        <title>Effect of fungi and light on seed germination of three Opuntia species from semiarid lands of central Mexico.</title>
        <authorList>
            <person name="Delgado-Sanchez P."/>
            <person name="Jimenez-Bremont J.F."/>
            <person name="Guerrero-Gonzalez Mde L."/>
            <person name="Flores J."/>
        </authorList>
    </citation>
    <scope>NUCLEOTIDE SEQUENCE</scope>
    <source>
        <tissue evidence="9">Cladode</tissue>
    </source>
</reference>
<dbReference type="InterPro" id="IPR009768">
    <property type="entry name" value="MAP70"/>
</dbReference>
<organism evidence="9">
    <name type="scientific">Opuntia streptacantha</name>
    <name type="common">Prickly pear cactus</name>
    <name type="synonym">Opuntia cardona</name>
    <dbReference type="NCBI Taxonomy" id="393608"/>
    <lineage>
        <taxon>Eukaryota</taxon>
        <taxon>Viridiplantae</taxon>
        <taxon>Streptophyta</taxon>
        <taxon>Embryophyta</taxon>
        <taxon>Tracheophyta</taxon>
        <taxon>Spermatophyta</taxon>
        <taxon>Magnoliopsida</taxon>
        <taxon>eudicotyledons</taxon>
        <taxon>Gunneridae</taxon>
        <taxon>Pentapetalae</taxon>
        <taxon>Caryophyllales</taxon>
        <taxon>Cactineae</taxon>
        <taxon>Cactaceae</taxon>
        <taxon>Opuntioideae</taxon>
        <taxon>Opuntia</taxon>
    </lineage>
</organism>
<feature type="compositionally biased region" description="Polar residues" evidence="8">
    <location>
        <begin position="389"/>
        <end position="410"/>
    </location>
</feature>
<evidence type="ECO:0000256" key="1">
    <source>
        <dbReference type="ARBA" id="ARBA00004245"/>
    </source>
</evidence>
<name>A0A7C9A0H6_OPUST</name>
<accession>A0A7C9A0H6</accession>
<feature type="region of interest" description="Disordered" evidence="8">
    <location>
        <begin position="593"/>
        <end position="625"/>
    </location>
</feature>
<feature type="compositionally biased region" description="Polar residues" evidence="8">
    <location>
        <begin position="600"/>
        <end position="609"/>
    </location>
</feature>
<proteinExistence type="inferred from homology"/>
<feature type="compositionally biased region" description="Low complexity" evidence="8">
    <location>
        <begin position="25"/>
        <end position="36"/>
    </location>
</feature>
<keyword evidence="6" id="KW-0206">Cytoskeleton</keyword>
<protein>
    <submittedName>
        <fullName evidence="9">Uncharacterized protein</fullName>
    </submittedName>
</protein>
<evidence type="ECO:0000256" key="8">
    <source>
        <dbReference type="SAM" id="MobiDB-lite"/>
    </source>
</evidence>
<comment type="subcellular location">
    <subcellularLocation>
        <location evidence="1">Cytoplasm</location>
        <location evidence="1">Cytoskeleton</location>
    </subcellularLocation>
</comment>
<dbReference type="PANTHER" id="PTHR31246:SF17">
    <property type="entry name" value="MICROTUBULE-ASSOCIATED PROTEIN 70-2"/>
    <property type="match status" value="1"/>
</dbReference>
<evidence type="ECO:0000256" key="5">
    <source>
        <dbReference type="ARBA" id="ARBA00023054"/>
    </source>
</evidence>
<evidence type="ECO:0000313" key="9">
    <source>
        <dbReference type="EMBL" id="MBA4655716.1"/>
    </source>
</evidence>
<feature type="region of interest" description="Disordered" evidence="8">
    <location>
        <begin position="471"/>
        <end position="516"/>
    </location>
</feature>
<dbReference type="AlphaFoldDB" id="A0A7C9A0H6"/>
<dbReference type="GO" id="GO:0008017">
    <property type="term" value="F:microtubule binding"/>
    <property type="evidence" value="ECO:0007669"/>
    <property type="project" value="InterPro"/>
</dbReference>
<dbReference type="GO" id="GO:0005874">
    <property type="term" value="C:microtubule"/>
    <property type="evidence" value="ECO:0007669"/>
    <property type="project" value="UniProtKB-KW"/>
</dbReference>
<dbReference type="Pfam" id="PF07058">
    <property type="entry name" value="MAP70"/>
    <property type="match status" value="1"/>
</dbReference>
<feature type="compositionally biased region" description="Basic and acidic residues" evidence="8">
    <location>
        <begin position="483"/>
        <end position="515"/>
    </location>
</feature>
<feature type="region of interest" description="Disordered" evidence="8">
    <location>
        <begin position="1"/>
        <end position="62"/>
    </location>
</feature>
<dbReference type="PANTHER" id="PTHR31246">
    <property type="entry name" value="MICROTUBULE-ASSOCIATED PROTEIN 70-2"/>
    <property type="match status" value="1"/>
</dbReference>
<comment type="similarity">
    <text evidence="2">Belongs to the MAP70 family.</text>
</comment>
<dbReference type="GO" id="GO:0007010">
    <property type="term" value="P:cytoskeleton organization"/>
    <property type="evidence" value="ECO:0007669"/>
    <property type="project" value="InterPro"/>
</dbReference>
<evidence type="ECO:0000256" key="6">
    <source>
        <dbReference type="ARBA" id="ARBA00023212"/>
    </source>
</evidence>
<dbReference type="EMBL" id="GISG01188810">
    <property type="protein sequence ID" value="MBA4655716.1"/>
    <property type="molecule type" value="Transcribed_RNA"/>
</dbReference>
<feature type="coiled-coil region" evidence="7">
    <location>
        <begin position="231"/>
        <end position="366"/>
    </location>
</feature>
<keyword evidence="3" id="KW-0963">Cytoplasm</keyword>
<feature type="coiled-coil region" evidence="7">
    <location>
        <begin position="69"/>
        <end position="145"/>
    </location>
</feature>
<keyword evidence="4" id="KW-0493">Microtubule</keyword>